<dbReference type="EMBL" id="KN716482">
    <property type="protein sequence ID" value="KJH44329.1"/>
    <property type="molecule type" value="Genomic_DNA"/>
</dbReference>
<feature type="transmembrane region" description="Helical" evidence="1">
    <location>
        <begin position="87"/>
        <end position="108"/>
    </location>
</feature>
<organism evidence="2 3">
    <name type="scientific">Dictyocaulus viviparus</name>
    <name type="common">Bovine lungworm</name>
    <dbReference type="NCBI Taxonomy" id="29172"/>
    <lineage>
        <taxon>Eukaryota</taxon>
        <taxon>Metazoa</taxon>
        <taxon>Ecdysozoa</taxon>
        <taxon>Nematoda</taxon>
        <taxon>Chromadorea</taxon>
        <taxon>Rhabditida</taxon>
        <taxon>Rhabditina</taxon>
        <taxon>Rhabditomorpha</taxon>
        <taxon>Strongyloidea</taxon>
        <taxon>Metastrongylidae</taxon>
        <taxon>Dictyocaulus</taxon>
    </lineage>
</organism>
<feature type="transmembrane region" description="Helical" evidence="1">
    <location>
        <begin position="291"/>
        <end position="311"/>
    </location>
</feature>
<gene>
    <name evidence="2" type="ORF">DICVIV_09645</name>
</gene>
<feature type="transmembrane region" description="Helical" evidence="1">
    <location>
        <begin position="129"/>
        <end position="150"/>
    </location>
</feature>
<dbReference type="OrthoDB" id="5851048at2759"/>
<keyword evidence="1" id="KW-0472">Membrane</keyword>
<feature type="transmembrane region" description="Helical" evidence="1">
    <location>
        <begin position="49"/>
        <end position="67"/>
    </location>
</feature>
<proteinExistence type="predicted"/>
<feature type="transmembrane region" description="Helical" evidence="1">
    <location>
        <begin position="246"/>
        <end position="270"/>
    </location>
</feature>
<evidence type="ECO:0000313" key="3">
    <source>
        <dbReference type="Proteomes" id="UP000053766"/>
    </source>
</evidence>
<evidence type="ECO:0000313" key="2">
    <source>
        <dbReference type="EMBL" id="KJH44329.1"/>
    </source>
</evidence>
<accession>A0A0D8XKI9</accession>
<evidence type="ECO:0000256" key="1">
    <source>
        <dbReference type="SAM" id="Phobius"/>
    </source>
</evidence>
<feature type="transmembrane region" description="Helical" evidence="1">
    <location>
        <begin position="323"/>
        <end position="344"/>
    </location>
</feature>
<feature type="non-terminal residue" evidence="2">
    <location>
        <position position="1"/>
    </location>
</feature>
<protein>
    <submittedName>
        <fullName evidence="2">Uncharacterized protein</fullName>
    </submittedName>
</protein>
<reference evidence="3" key="2">
    <citation type="journal article" date="2016" name="Sci. Rep.">
        <title>Dictyocaulus viviparus genome, variome and transcriptome elucidate lungworm biology and support future intervention.</title>
        <authorList>
            <person name="McNulty S.N."/>
            <person name="Strube C."/>
            <person name="Rosa B.A."/>
            <person name="Martin J.C."/>
            <person name="Tyagi R."/>
            <person name="Choi Y.J."/>
            <person name="Wang Q."/>
            <person name="Hallsworth Pepin K."/>
            <person name="Zhang X."/>
            <person name="Ozersky P."/>
            <person name="Wilson R.K."/>
            <person name="Sternberg P.W."/>
            <person name="Gasser R.B."/>
            <person name="Mitreva M."/>
        </authorList>
    </citation>
    <scope>NUCLEOTIDE SEQUENCE [LARGE SCALE GENOMIC DNA]</scope>
    <source>
        <strain evidence="3">HannoverDv2000</strain>
    </source>
</reference>
<name>A0A0D8XKI9_DICVI</name>
<keyword evidence="1" id="KW-0812">Transmembrane</keyword>
<feature type="transmembrane region" description="Helical" evidence="1">
    <location>
        <begin position="198"/>
        <end position="216"/>
    </location>
</feature>
<reference evidence="2 3" key="1">
    <citation type="submission" date="2013-11" db="EMBL/GenBank/DDBJ databases">
        <title>Draft genome of the bovine lungworm Dictyocaulus viviparus.</title>
        <authorList>
            <person name="Mitreva M."/>
        </authorList>
    </citation>
    <scope>NUCLEOTIDE SEQUENCE [LARGE SCALE GENOMIC DNA]</scope>
    <source>
        <strain evidence="2 3">HannoverDv2000</strain>
    </source>
</reference>
<sequence>EFFKFSGQDRIRALFANYTLDEPAWICTQLCLGVICVLSSKGSKLLQDLAFSLAATTLMPSLFYLWLDYRWWASSRLSFGNSSPWSQWQTATVLISFCNVGVVMATLVEFMSMHSTSRRLTMDEKTKNFLILIAASFLILSCAIVSLDIYTIWKKLFYRLFHGSEQKTPFLTALTAVFAMAASMSKFTSIALPACTCLSLYSLNSTIFQLISYLYLSANEYFGDQLCELFFPGIARCQLSATKNEAVIHFVQVLLDFFVMVLSSIFCVMSMRISFMITTIEINNNRLESPVRWLGVLMAVCGLTVLVQTLVFFKTSSDVHPMVIVYMALYHLSLAIALTIFPLYQILSAEKLSSKPIIQTTLLILSVVRFVEILTQLDYRGTGDDLSVAWKIHQTADFFALISHFATAMIVIRLMANRCEADTDDLQLFNNPLTTELENDYLQFRLQDGY</sequence>
<dbReference type="Proteomes" id="UP000053766">
    <property type="component" value="Unassembled WGS sequence"/>
</dbReference>
<feature type="transmembrane region" description="Helical" evidence="1">
    <location>
        <begin position="170"/>
        <end position="191"/>
    </location>
</feature>
<dbReference type="AlphaFoldDB" id="A0A0D8XKI9"/>
<keyword evidence="3" id="KW-1185">Reference proteome</keyword>
<keyword evidence="1" id="KW-1133">Transmembrane helix</keyword>